<evidence type="ECO:0000313" key="1">
    <source>
        <dbReference type="EMBL" id="KPL72252.1"/>
    </source>
</evidence>
<protein>
    <submittedName>
        <fullName evidence="1">Uncharacterized protein</fullName>
    </submittedName>
</protein>
<reference evidence="1 2" key="1">
    <citation type="submission" date="2015-07" db="EMBL/GenBank/DDBJ databases">
        <title>Genome sequence of Ornatilinea apprima DSM 23815.</title>
        <authorList>
            <person name="Hemp J."/>
            <person name="Ward L.M."/>
            <person name="Pace L.A."/>
            <person name="Fischer W.W."/>
        </authorList>
    </citation>
    <scope>NUCLEOTIDE SEQUENCE [LARGE SCALE GENOMIC DNA]</scope>
    <source>
        <strain evidence="1 2">P3M-1</strain>
    </source>
</reference>
<sequence length="97" mass="10952">MNYLEIYNEIYSNANIEKKVVVACLQSADTIIREDVSTENHDLRMSWARSVISNPIQAARKMLPVIIVNPIVQSGAYDDGDLLWLVQTNINAYALIL</sequence>
<dbReference type="Proteomes" id="UP000050417">
    <property type="component" value="Unassembled WGS sequence"/>
</dbReference>
<keyword evidence="2" id="KW-1185">Reference proteome</keyword>
<evidence type="ECO:0000313" key="2">
    <source>
        <dbReference type="Proteomes" id="UP000050417"/>
    </source>
</evidence>
<comment type="caution">
    <text evidence="1">The sequence shown here is derived from an EMBL/GenBank/DDBJ whole genome shotgun (WGS) entry which is preliminary data.</text>
</comment>
<dbReference type="STRING" id="1134406.ADN00_15660"/>
<organism evidence="1 2">
    <name type="scientific">Ornatilinea apprima</name>
    <dbReference type="NCBI Taxonomy" id="1134406"/>
    <lineage>
        <taxon>Bacteria</taxon>
        <taxon>Bacillati</taxon>
        <taxon>Chloroflexota</taxon>
        <taxon>Anaerolineae</taxon>
        <taxon>Anaerolineales</taxon>
        <taxon>Anaerolineaceae</taxon>
        <taxon>Ornatilinea</taxon>
    </lineage>
</organism>
<dbReference type="EMBL" id="LGCL01000039">
    <property type="protein sequence ID" value="KPL72252.1"/>
    <property type="molecule type" value="Genomic_DNA"/>
</dbReference>
<name>A0A0P6WT29_9CHLR</name>
<accession>A0A0P6WT29</accession>
<proteinExistence type="predicted"/>
<dbReference type="AlphaFoldDB" id="A0A0P6WT29"/>
<dbReference type="RefSeq" id="WP_075063969.1">
    <property type="nucleotide sequence ID" value="NZ_LGCL01000039.1"/>
</dbReference>
<gene>
    <name evidence="1" type="ORF">ADN00_15660</name>
</gene>